<name>A0A6N7W4V0_ACIFE</name>
<dbReference type="Pfam" id="PF14390">
    <property type="entry name" value="DUF4420"/>
    <property type="match status" value="1"/>
</dbReference>
<dbReference type="EMBL" id="VULN01000025">
    <property type="protein sequence ID" value="MSS83138.1"/>
    <property type="molecule type" value="Genomic_DNA"/>
</dbReference>
<gene>
    <name evidence="1" type="ORF">FX155_11135</name>
</gene>
<comment type="caution">
    <text evidence="1">The sequence shown here is derived from an EMBL/GenBank/DDBJ whole genome shotgun (WGS) entry which is preliminary data.</text>
</comment>
<reference evidence="1 2" key="1">
    <citation type="submission" date="2019-08" db="EMBL/GenBank/DDBJ databases">
        <title>In-depth cultivation of the pig gut microbiome towards novel bacterial diversity and tailored functional studies.</title>
        <authorList>
            <person name="Wylensek D."/>
            <person name="Hitch T.C.A."/>
            <person name="Clavel T."/>
        </authorList>
    </citation>
    <scope>NUCLEOTIDE SEQUENCE [LARGE SCALE GENOMIC DNA]</scope>
    <source>
        <strain evidence="1 2">WCA-389-WT-5B</strain>
    </source>
</reference>
<protein>
    <submittedName>
        <fullName evidence="1">PD-(D/E)XK motif protein</fullName>
    </submittedName>
</protein>
<sequence>MKYTGDVFEKFGCGKYSRVDAQHKLNFFYGRNSEGNASLLLQTACRVETLPSTNSITVETGWREKDRMWTISFNLKQEELMNIFVRFCEDIVESSRDIESERDGVQFVENRYLEWRYLLSAGKSDYLSQSAIKGLLGEMKFCLDVLVPACGAENAVLSWQGPLKKDQDFVFENTWYEIKTLSPGSVDVAISSLEQLDNPLQGHLVVQTAETTTITSSVGITLNEAFEQLDGLMKEYPQTRRTMRGNLLSLGYVPVSYYDQFKFIFYDRWSYRVDGQFPALRRNRLPAAVSEVKYKLLLALLDDFKE</sequence>
<evidence type="ECO:0000313" key="1">
    <source>
        <dbReference type="EMBL" id="MSS83138.1"/>
    </source>
</evidence>
<accession>A0A6N7W4V0</accession>
<dbReference type="AlphaFoldDB" id="A0A6N7W4V0"/>
<evidence type="ECO:0000313" key="2">
    <source>
        <dbReference type="Proteomes" id="UP000441455"/>
    </source>
</evidence>
<dbReference type="OrthoDB" id="1902020at2"/>
<dbReference type="Proteomes" id="UP000441455">
    <property type="component" value="Unassembled WGS sequence"/>
</dbReference>
<dbReference type="RefSeq" id="WP_154488762.1">
    <property type="nucleotide sequence ID" value="NZ_VULN01000025.1"/>
</dbReference>
<proteinExistence type="predicted"/>
<organism evidence="1 2">
    <name type="scientific">Acidaminococcus fermentans</name>
    <dbReference type="NCBI Taxonomy" id="905"/>
    <lineage>
        <taxon>Bacteria</taxon>
        <taxon>Bacillati</taxon>
        <taxon>Bacillota</taxon>
        <taxon>Negativicutes</taxon>
        <taxon>Acidaminococcales</taxon>
        <taxon>Acidaminococcaceae</taxon>
        <taxon>Acidaminococcus</taxon>
    </lineage>
</organism>
<dbReference type="InterPro" id="IPR025534">
    <property type="entry name" value="DUF4420"/>
</dbReference>